<keyword evidence="1" id="KW-0489">Methyltransferase</keyword>
<dbReference type="Proteomes" id="UP001163223">
    <property type="component" value="Chromosome"/>
</dbReference>
<protein>
    <submittedName>
        <fullName evidence="1">Class I SAM-dependent methyltransferase</fullName>
    </submittedName>
</protein>
<gene>
    <name evidence="1" type="ORF">OXU80_07010</name>
</gene>
<dbReference type="EMBL" id="CP113520">
    <property type="protein sequence ID" value="WAJ29953.1"/>
    <property type="molecule type" value="Genomic_DNA"/>
</dbReference>
<evidence type="ECO:0000313" key="1">
    <source>
        <dbReference type="EMBL" id="WAJ29953.1"/>
    </source>
</evidence>
<accession>A0ACD4NT77</accession>
<keyword evidence="1" id="KW-0808">Transferase</keyword>
<reference evidence="1" key="1">
    <citation type="submission" date="2022-11" db="EMBL/GenBank/DDBJ databases">
        <title>beta-Carotene-producing bacterium, Jeongeuplla avenae sp. nov., alleviates the salt stress of Arabidopsis seedlings.</title>
        <authorList>
            <person name="Jiang L."/>
            <person name="Lee J."/>
        </authorList>
    </citation>
    <scope>NUCLEOTIDE SEQUENCE</scope>
    <source>
        <strain evidence="1">DY_R2A_6</strain>
    </source>
</reference>
<keyword evidence="2" id="KW-1185">Reference proteome</keyword>
<evidence type="ECO:0000313" key="2">
    <source>
        <dbReference type="Proteomes" id="UP001163223"/>
    </source>
</evidence>
<proteinExistence type="predicted"/>
<sequence length="341" mass="37854">MAIGKDLALRIPRLKRVWDERVQAIDRQAALQDEIRSLKQEISIEHGQWRLSPFAHYDAAFDPLALIRKFEKTDRSSHPTYLTNFLGVRVDPDMFGGILPDAHGVVEPLPIPANWHADIAEWGAALLAVDEAQGVFRMVELGCGWACWLVNLGSAARDRGLSVDLIGIEADGQHLSTAFATMAINGFGPGDFQLTRGVAAPYNGQALFPNIDRPAEFWDTAPIFNPTDDQIRAAGETKSHDILPAVPLTDLCRGKPIDLLHVDIQGGEVDFVEQNFGEIQRFVKRLLIGTHSRAIEGRLMQFLQDAGWAVEMDRPALTSIQDGRPMVRVDGVHLYRNRQLG</sequence>
<name>A0ACD4NT77_9HYPH</name>
<organism evidence="1 2">
    <name type="scientific">Antarcticirhabdus aurantiaca</name>
    <dbReference type="NCBI Taxonomy" id="2606717"/>
    <lineage>
        <taxon>Bacteria</taxon>
        <taxon>Pseudomonadati</taxon>
        <taxon>Pseudomonadota</taxon>
        <taxon>Alphaproteobacteria</taxon>
        <taxon>Hyphomicrobiales</taxon>
        <taxon>Aurantimonadaceae</taxon>
        <taxon>Antarcticirhabdus</taxon>
    </lineage>
</organism>